<organism evidence="2 3">
    <name type="scientific">Clunio marinus</name>
    <dbReference type="NCBI Taxonomy" id="568069"/>
    <lineage>
        <taxon>Eukaryota</taxon>
        <taxon>Metazoa</taxon>
        <taxon>Ecdysozoa</taxon>
        <taxon>Arthropoda</taxon>
        <taxon>Hexapoda</taxon>
        <taxon>Insecta</taxon>
        <taxon>Pterygota</taxon>
        <taxon>Neoptera</taxon>
        <taxon>Endopterygota</taxon>
        <taxon>Diptera</taxon>
        <taxon>Nematocera</taxon>
        <taxon>Chironomoidea</taxon>
        <taxon>Chironomidae</taxon>
        <taxon>Clunio</taxon>
    </lineage>
</organism>
<protein>
    <submittedName>
        <fullName evidence="2">CLUMA_CG007735, isoform A</fullName>
    </submittedName>
</protein>
<dbReference type="Proteomes" id="UP000183832">
    <property type="component" value="Unassembled WGS sequence"/>
</dbReference>
<evidence type="ECO:0000313" key="3">
    <source>
        <dbReference type="Proteomes" id="UP000183832"/>
    </source>
</evidence>
<feature type="signal peptide" evidence="1">
    <location>
        <begin position="1"/>
        <end position="19"/>
    </location>
</feature>
<evidence type="ECO:0000256" key="1">
    <source>
        <dbReference type="SAM" id="SignalP"/>
    </source>
</evidence>
<reference evidence="2 3" key="1">
    <citation type="submission" date="2015-04" db="EMBL/GenBank/DDBJ databases">
        <authorList>
            <person name="Syromyatnikov M.Y."/>
            <person name="Popov V.N."/>
        </authorList>
    </citation>
    <scope>NUCLEOTIDE SEQUENCE [LARGE SCALE GENOMIC DNA]</scope>
</reference>
<keyword evidence="1" id="KW-0732">Signal</keyword>
<feature type="chain" id="PRO_5009619073" evidence="1">
    <location>
        <begin position="20"/>
        <end position="104"/>
    </location>
</feature>
<name>A0A1J1I3P7_9DIPT</name>
<accession>A0A1J1I3P7</accession>
<keyword evidence="3" id="KW-1185">Reference proteome</keyword>
<dbReference type="AlphaFoldDB" id="A0A1J1I3P7"/>
<dbReference type="EMBL" id="CVRI01000038">
    <property type="protein sequence ID" value="CRK94220.1"/>
    <property type="molecule type" value="Genomic_DNA"/>
</dbReference>
<evidence type="ECO:0000313" key="2">
    <source>
        <dbReference type="EMBL" id="CRK94220.1"/>
    </source>
</evidence>
<proteinExistence type="predicted"/>
<gene>
    <name evidence="2" type="ORF">CLUMA_CG007735</name>
</gene>
<sequence length="104" mass="11771">MTMFFHSLEFTLMNICVFTLFPYAGDYIVSHCRDNASTNVLQVTSPNHFIIFSHLNTSMVVAFNFCEEKENYSLPLGNLGEKCNGQLSLTPTDSQLNKGRQINI</sequence>